<organism evidence="1 2">
    <name type="scientific">Eruca vesicaria subsp. sativa</name>
    <name type="common">Garden rocket</name>
    <name type="synonym">Eruca sativa</name>
    <dbReference type="NCBI Taxonomy" id="29727"/>
    <lineage>
        <taxon>Eukaryota</taxon>
        <taxon>Viridiplantae</taxon>
        <taxon>Streptophyta</taxon>
        <taxon>Embryophyta</taxon>
        <taxon>Tracheophyta</taxon>
        <taxon>Spermatophyta</taxon>
        <taxon>Magnoliopsida</taxon>
        <taxon>eudicotyledons</taxon>
        <taxon>Gunneridae</taxon>
        <taxon>Pentapetalae</taxon>
        <taxon>rosids</taxon>
        <taxon>malvids</taxon>
        <taxon>Brassicales</taxon>
        <taxon>Brassicaceae</taxon>
        <taxon>Brassiceae</taxon>
        <taxon>Eruca</taxon>
    </lineage>
</organism>
<gene>
    <name evidence="1" type="ORF">ERUC_LOCUS34253</name>
</gene>
<dbReference type="Proteomes" id="UP001642260">
    <property type="component" value="Unassembled WGS sequence"/>
</dbReference>
<evidence type="ECO:0000313" key="2">
    <source>
        <dbReference type="Proteomes" id="UP001642260"/>
    </source>
</evidence>
<accession>A0ABC8LDS9</accession>
<sequence length="113" mass="12706">MHKAPRFNSTINGQSTLLEAMINKMARTIGKATASQFINIVAPGLGESNWAGAAYMIDMNRLHCYSHSWVHSSNRVARLPGCYRKFYSYSDVNHNINVLELFPQLNVLIHGIL</sequence>
<evidence type="ECO:0000313" key="1">
    <source>
        <dbReference type="EMBL" id="CAH8381770.1"/>
    </source>
</evidence>
<reference evidence="1 2" key="1">
    <citation type="submission" date="2022-03" db="EMBL/GenBank/DDBJ databases">
        <authorList>
            <person name="Macdonald S."/>
            <person name="Ahmed S."/>
            <person name="Newling K."/>
        </authorList>
    </citation>
    <scope>NUCLEOTIDE SEQUENCE [LARGE SCALE GENOMIC DNA]</scope>
</reference>
<protein>
    <submittedName>
        <fullName evidence="1">Uncharacterized protein</fullName>
    </submittedName>
</protein>
<name>A0ABC8LDS9_ERUVS</name>
<keyword evidence="2" id="KW-1185">Reference proteome</keyword>
<dbReference type="AlphaFoldDB" id="A0ABC8LDS9"/>
<comment type="caution">
    <text evidence="1">The sequence shown here is derived from an EMBL/GenBank/DDBJ whole genome shotgun (WGS) entry which is preliminary data.</text>
</comment>
<proteinExistence type="predicted"/>
<dbReference type="EMBL" id="CAKOAT010521821">
    <property type="protein sequence ID" value="CAH8381770.1"/>
    <property type="molecule type" value="Genomic_DNA"/>
</dbReference>